<keyword evidence="3" id="KW-0964">Secreted</keyword>
<keyword evidence="4" id="KW-0433">Leucine-rich repeat</keyword>
<evidence type="ECO:0000256" key="9">
    <source>
        <dbReference type="SAM" id="Phobius"/>
    </source>
</evidence>
<gene>
    <name evidence="12" type="primary">SLIT</name>
</gene>
<dbReference type="Pfam" id="PF01463">
    <property type="entry name" value="LRRCT"/>
    <property type="match status" value="2"/>
</dbReference>
<dbReference type="GO" id="GO:0007399">
    <property type="term" value="P:nervous system development"/>
    <property type="evidence" value="ECO:0007669"/>
    <property type="project" value="UniProtKB-ARBA"/>
</dbReference>
<sequence>MTHLQPQRRYYSPMRFKGGGGGSVVVGCVGSSVDDGSATDASISASVSTAGGCSSESAIGNGVEILFNTDACTAAAVALDYCSHHPDTTARRATTCTRASRRPNHHLNSSSSSTKRFIPPPIPQCRRRRLRRSRHCWPAFCVQHFLLFAHLLLLFACGDFLQVATAEPYGGSSSSVGIHIPGGSLGVISESRCPRVCSCNGLTVDCSHRGLTQVPRKISADVERLDLQGNNITVIFEADFQRLTKLRILQLTDNQIHTIEKGAFQDLVSLERLRLNNNLLKAIPENLVSSSASLLRLDISHNIITTVGRRVFKGAQSLRSLQLDNNQITCMDEHAFKGLIDLEILTLNNNNLTSLPHNAFSGLNRLRALRLSDNPFSCDCHLSWLSRFLRSAPRLAPYTRCQSPSQLKGQNVADLHDQEFKCSGLTENAPMECGMENSCPHPCRCADGIVDCREKSLTSVPVSLPDDTTELRLEQNFITELPPKAFANFRRLRRIDLSNNNISRIAHDALAGLKALTTLVLYGNKIKDLPSGVFKGLTSLQLLLLNANEISCIRKDAFRDLHSLSLLSLYDNNIQSLANGTFDAMKSIQTLHLAKNPFICDCNLRWLADYLHKNPIETSGARCEAPKRMHRRRIESLREEKFKCSWDDMRIKLSSECRADVDCPAMCQCDGTSIDCSGRGLKEIPRDIPLHTTEL</sequence>
<organism evidence="12">
    <name type="scientific">Bactrocera dorsalis</name>
    <name type="common">Oriental fruit fly</name>
    <name type="synonym">Dacus dorsalis</name>
    <dbReference type="NCBI Taxonomy" id="27457"/>
    <lineage>
        <taxon>Eukaryota</taxon>
        <taxon>Metazoa</taxon>
        <taxon>Ecdysozoa</taxon>
        <taxon>Arthropoda</taxon>
        <taxon>Hexapoda</taxon>
        <taxon>Insecta</taxon>
        <taxon>Pterygota</taxon>
        <taxon>Neoptera</taxon>
        <taxon>Endopterygota</taxon>
        <taxon>Diptera</taxon>
        <taxon>Brachycera</taxon>
        <taxon>Muscomorpha</taxon>
        <taxon>Tephritoidea</taxon>
        <taxon>Tephritidae</taxon>
        <taxon>Bactrocera</taxon>
        <taxon>Bactrocera</taxon>
    </lineage>
</organism>
<dbReference type="PROSITE" id="PS51450">
    <property type="entry name" value="LRR"/>
    <property type="match status" value="3"/>
</dbReference>
<feature type="domain" description="LRRNT" evidence="10">
    <location>
        <begin position="662"/>
        <end position="694"/>
    </location>
</feature>
<evidence type="ECO:0000256" key="1">
    <source>
        <dbReference type="ARBA" id="ARBA00004613"/>
    </source>
</evidence>
<dbReference type="InterPro" id="IPR000483">
    <property type="entry name" value="Cys-rich_flank_reg_C"/>
</dbReference>
<evidence type="ECO:0000256" key="4">
    <source>
        <dbReference type="ARBA" id="ARBA00022614"/>
    </source>
</evidence>
<dbReference type="GO" id="GO:0005886">
    <property type="term" value="C:plasma membrane"/>
    <property type="evidence" value="ECO:0007669"/>
    <property type="project" value="TreeGrafter"/>
</dbReference>
<dbReference type="SMART" id="SM00368">
    <property type="entry name" value="LRR_RI"/>
    <property type="match status" value="4"/>
</dbReference>
<evidence type="ECO:0000256" key="7">
    <source>
        <dbReference type="ARBA" id="ARBA00023157"/>
    </source>
</evidence>
<dbReference type="FunFam" id="3.80.10.10:FF:000002">
    <property type="entry name" value="Slit guidance ligand 2"/>
    <property type="match status" value="1"/>
</dbReference>
<dbReference type="PANTHER" id="PTHR24369">
    <property type="entry name" value="ANTIGEN BSP, PUTATIVE-RELATED"/>
    <property type="match status" value="1"/>
</dbReference>
<dbReference type="EMBL" id="GAKP01021709">
    <property type="protein sequence ID" value="JAC37243.1"/>
    <property type="molecule type" value="Transcribed_RNA"/>
</dbReference>
<keyword evidence="7" id="KW-1015">Disulfide bond</keyword>
<evidence type="ECO:0000259" key="11">
    <source>
        <dbReference type="SMART" id="SM00082"/>
    </source>
</evidence>
<evidence type="ECO:0000256" key="6">
    <source>
        <dbReference type="ARBA" id="ARBA00022737"/>
    </source>
</evidence>
<feature type="transmembrane region" description="Helical" evidence="9">
    <location>
        <begin position="136"/>
        <end position="156"/>
    </location>
</feature>
<dbReference type="FunFam" id="3.80.10.10:FF:000918">
    <property type="entry name" value="Slit protein"/>
    <property type="match status" value="1"/>
</dbReference>
<evidence type="ECO:0000256" key="8">
    <source>
        <dbReference type="SAM" id="MobiDB-lite"/>
    </source>
</evidence>
<dbReference type="GO" id="GO:0005576">
    <property type="term" value="C:extracellular region"/>
    <property type="evidence" value="ECO:0007669"/>
    <property type="project" value="UniProtKB-SubCell"/>
</dbReference>
<accession>A0A034V6T1</accession>
<evidence type="ECO:0000259" key="10">
    <source>
        <dbReference type="SMART" id="SM00013"/>
    </source>
</evidence>
<dbReference type="InterPro" id="IPR001611">
    <property type="entry name" value="Leu-rich_rpt"/>
</dbReference>
<dbReference type="SMART" id="SM00082">
    <property type="entry name" value="LRRCT"/>
    <property type="match status" value="2"/>
</dbReference>
<dbReference type="PANTHER" id="PTHR24369:SF210">
    <property type="entry name" value="CHAOPTIN-RELATED"/>
    <property type="match status" value="1"/>
</dbReference>
<name>A0A034V6T1_BACDO</name>
<comment type="subcellular location">
    <subcellularLocation>
        <location evidence="1">Secreted</location>
    </subcellularLocation>
</comment>
<evidence type="ECO:0000313" key="12">
    <source>
        <dbReference type="EMBL" id="JAC37243.1"/>
    </source>
</evidence>
<dbReference type="AlphaFoldDB" id="A0A034V6T1"/>
<keyword evidence="2" id="KW-0217">Developmental protein</keyword>
<evidence type="ECO:0000256" key="2">
    <source>
        <dbReference type="ARBA" id="ARBA00022473"/>
    </source>
</evidence>
<dbReference type="SMART" id="SM00369">
    <property type="entry name" value="LRR_TYP"/>
    <property type="match status" value="10"/>
</dbReference>
<dbReference type="InterPro" id="IPR000372">
    <property type="entry name" value="LRRNT"/>
</dbReference>
<proteinExistence type="predicted"/>
<feature type="domain" description="LRRCT" evidence="11">
    <location>
        <begin position="374"/>
        <end position="423"/>
    </location>
</feature>
<dbReference type="SMART" id="SM00013">
    <property type="entry name" value="LRRNT"/>
    <property type="match status" value="3"/>
</dbReference>
<keyword evidence="9" id="KW-0812">Transmembrane</keyword>
<dbReference type="InterPro" id="IPR003591">
    <property type="entry name" value="Leu-rich_rpt_typical-subtyp"/>
</dbReference>
<feature type="compositionally biased region" description="Polar residues" evidence="8">
    <location>
        <begin position="106"/>
        <end position="115"/>
    </location>
</feature>
<dbReference type="SUPFAM" id="SSF52058">
    <property type="entry name" value="L domain-like"/>
    <property type="match status" value="1"/>
</dbReference>
<feature type="domain" description="LRRNT" evidence="10">
    <location>
        <begin position="438"/>
        <end position="470"/>
    </location>
</feature>
<dbReference type="Pfam" id="PF01462">
    <property type="entry name" value="LRRNT"/>
    <property type="match status" value="3"/>
</dbReference>
<keyword evidence="9" id="KW-0472">Membrane</keyword>
<dbReference type="InterPro" id="IPR032675">
    <property type="entry name" value="LRR_dom_sf"/>
</dbReference>
<dbReference type="InterPro" id="IPR050541">
    <property type="entry name" value="LRR_TM_domain-containing"/>
</dbReference>
<feature type="region of interest" description="Disordered" evidence="8">
    <location>
        <begin position="94"/>
        <end position="122"/>
    </location>
</feature>
<keyword evidence="6" id="KW-0677">Repeat</keyword>
<evidence type="ECO:0000256" key="3">
    <source>
        <dbReference type="ARBA" id="ARBA00022525"/>
    </source>
</evidence>
<feature type="domain" description="LRRNT" evidence="10">
    <location>
        <begin position="192"/>
        <end position="224"/>
    </location>
</feature>
<evidence type="ECO:0000256" key="5">
    <source>
        <dbReference type="ARBA" id="ARBA00022729"/>
    </source>
</evidence>
<dbReference type="Pfam" id="PF13855">
    <property type="entry name" value="LRR_8"/>
    <property type="match status" value="4"/>
</dbReference>
<feature type="domain" description="LRRCT" evidence="11">
    <location>
        <begin position="596"/>
        <end position="645"/>
    </location>
</feature>
<protein>
    <submittedName>
        <fullName evidence="12">Protein slit</fullName>
    </submittedName>
</protein>
<dbReference type="OrthoDB" id="283575at2759"/>
<keyword evidence="9" id="KW-1133">Transmembrane helix</keyword>
<dbReference type="Gene3D" id="3.80.10.10">
    <property type="entry name" value="Ribonuclease Inhibitor"/>
    <property type="match status" value="4"/>
</dbReference>
<reference evidence="12" key="1">
    <citation type="journal article" date="2014" name="BMC Genomics">
        <title>Characterizing the developmental transcriptome of the oriental fruit fly, Bactrocera dorsalis (Diptera: Tephritidae) through comparative genomic analysis with Drosophila melanogaster utilizing modENCODE datasets.</title>
        <authorList>
            <person name="Geib S.M."/>
            <person name="Calla B."/>
            <person name="Hall B."/>
            <person name="Hou S."/>
            <person name="Manoukis N.C."/>
        </authorList>
    </citation>
    <scope>NUCLEOTIDE SEQUENCE</scope>
    <source>
        <strain evidence="12">Punador</strain>
    </source>
</reference>
<keyword evidence="5" id="KW-0732">Signal</keyword>